<name>A0A3M9M9B6_9MICO</name>
<proteinExistence type="predicted"/>
<protein>
    <submittedName>
        <fullName evidence="2">Uncharacterized protein</fullName>
    </submittedName>
</protein>
<evidence type="ECO:0000313" key="3">
    <source>
        <dbReference type="Proteomes" id="UP000271678"/>
    </source>
</evidence>
<gene>
    <name evidence="2" type="ORF">EFY87_09200</name>
</gene>
<feature type="transmembrane region" description="Helical" evidence="1">
    <location>
        <begin position="12"/>
        <end position="35"/>
    </location>
</feature>
<sequence length="59" mass="6801">MVDINDFFIGFVIVNAVAIALFAAFATVTLTRFFTANRRVRIARRQPIRRYYTHLATGH</sequence>
<keyword evidence="1" id="KW-0812">Transmembrane</keyword>
<dbReference type="Proteomes" id="UP000271678">
    <property type="component" value="Unassembled WGS sequence"/>
</dbReference>
<accession>A0A3M9M9B6</accession>
<evidence type="ECO:0000313" key="2">
    <source>
        <dbReference type="EMBL" id="RNI22149.1"/>
    </source>
</evidence>
<dbReference type="EMBL" id="RJJQ01000008">
    <property type="protein sequence ID" value="RNI22149.1"/>
    <property type="molecule type" value="Genomic_DNA"/>
</dbReference>
<organism evidence="2 3">
    <name type="scientific">Flexivirga caeni</name>
    <dbReference type="NCBI Taxonomy" id="2294115"/>
    <lineage>
        <taxon>Bacteria</taxon>
        <taxon>Bacillati</taxon>
        <taxon>Actinomycetota</taxon>
        <taxon>Actinomycetes</taxon>
        <taxon>Micrococcales</taxon>
        <taxon>Dermacoccaceae</taxon>
        <taxon>Flexivirga</taxon>
    </lineage>
</organism>
<keyword evidence="1" id="KW-1133">Transmembrane helix</keyword>
<reference evidence="2 3" key="1">
    <citation type="submission" date="2018-11" db="EMBL/GenBank/DDBJ databases">
        <title>Draft genome of Simplicispira Flexivirga sp. BO-16.</title>
        <authorList>
            <person name="Im W.T."/>
        </authorList>
    </citation>
    <scope>NUCLEOTIDE SEQUENCE [LARGE SCALE GENOMIC DNA]</scope>
    <source>
        <strain evidence="2 3">BO-16</strain>
    </source>
</reference>
<evidence type="ECO:0000256" key="1">
    <source>
        <dbReference type="SAM" id="Phobius"/>
    </source>
</evidence>
<comment type="caution">
    <text evidence="2">The sequence shown here is derived from an EMBL/GenBank/DDBJ whole genome shotgun (WGS) entry which is preliminary data.</text>
</comment>
<keyword evidence="1" id="KW-0472">Membrane</keyword>
<dbReference type="RefSeq" id="WP_123271190.1">
    <property type="nucleotide sequence ID" value="NZ_RJJQ01000008.1"/>
</dbReference>
<dbReference type="AlphaFoldDB" id="A0A3M9M9B6"/>
<keyword evidence="3" id="KW-1185">Reference proteome</keyword>